<evidence type="ECO:0000313" key="3">
    <source>
        <dbReference type="EMBL" id="VGO21492.1"/>
    </source>
</evidence>
<feature type="domain" description="PEGA" evidence="2">
    <location>
        <begin position="250"/>
        <end position="313"/>
    </location>
</feature>
<dbReference type="PANTHER" id="PTHR36194">
    <property type="entry name" value="S-LAYER-LIKE PROTEIN"/>
    <property type="match status" value="1"/>
</dbReference>
<dbReference type="PANTHER" id="PTHR36194:SF1">
    <property type="entry name" value="S-LAYER-LIKE PROTEIN"/>
    <property type="match status" value="1"/>
</dbReference>
<dbReference type="AlphaFoldDB" id="A0A6C2UMJ1"/>
<proteinExistence type="predicted"/>
<feature type="domain" description="PEGA" evidence="2">
    <location>
        <begin position="39"/>
        <end position="105"/>
    </location>
</feature>
<evidence type="ECO:0000313" key="4">
    <source>
        <dbReference type="Proteomes" id="UP000346198"/>
    </source>
</evidence>
<evidence type="ECO:0000259" key="2">
    <source>
        <dbReference type="Pfam" id="PF08308"/>
    </source>
</evidence>
<dbReference type="InterPro" id="IPR013229">
    <property type="entry name" value="PEGA"/>
</dbReference>
<protein>
    <recommendedName>
        <fullName evidence="2">PEGA domain-containing protein</fullName>
    </recommendedName>
</protein>
<dbReference type="EMBL" id="CAAHFH010000002">
    <property type="protein sequence ID" value="VGO21492.1"/>
    <property type="molecule type" value="Genomic_DNA"/>
</dbReference>
<sequence>MTESFIQMKRSAALVLMSVLAALSLSGCDLEMPKAKGKGSLAIKSTPERAEVLVNGASQGFAPLTIPGLASGDYIVELRKEGYDRVYKSVSLLEGQVMDLDLQMKEVTGLLLVESNPAGADVVIEGVSKGNTPLLLTELPLGKYKLEFRSANQLPRTMSAELVGRIPVHVFSELISNTAQLTVTSEPDGAEVRIDGILAGTAPCTIEEVRAGESDVKVSKRGYQPYQMRIDFEATKPYKINAQLEALPSGLTVITTPEGARIVIDNKEAGESPLTVSNLKEGTHEIVASFDGYATKTKTIYLEPDINDSVEFNMVKDSGTLVIDTEPANVQIFVNGKLLTTTQPKGGSDSISQPIRITLKSGIDHNIQLVREGFVSQRTVLQTEIDQVVARHEVLTRIFVYDTKIITDDEIIKCRVEYKLPNGNIYYERYPGVFDTAKAADIRDVQPISLDDKSNREARRLIEMNSGAVPE</sequence>
<keyword evidence="4" id="KW-1185">Reference proteome</keyword>
<dbReference type="Pfam" id="PF08308">
    <property type="entry name" value="PEGA"/>
    <property type="match status" value="4"/>
</dbReference>
<feature type="domain" description="PEGA" evidence="2">
    <location>
        <begin position="180"/>
        <end position="245"/>
    </location>
</feature>
<feature type="domain" description="PEGA" evidence="2">
    <location>
        <begin position="109"/>
        <end position="147"/>
    </location>
</feature>
<dbReference type="Proteomes" id="UP000346198">
    <property type="component" value="Unassembled WGS sequence"/>
</dbReference>
<evidence type="ECO:0000256" key="1">
    <source>
        <dbReference type="SAM" id="SignalP"/>
    </source>
</evidence>
<name>A0A6C2UMJ1_9BACT</name>
<feature type="chain" id="PRO_5025623541" description="PEGA domain-containing protein" evidence="1">
    <location>
        <begin position="28"/>
        <end position="471"/>
    </location>
</feature>
<gene>
    <name evidence="3" type="ORF">SCARR_03566</name>
</gene>
<accession>A0A6C2UMJ1</accession>
<dbReference type="RefSeq" id="WP_136062946.1">
    <property type="nucleotide sequence ID" value="NZ_CAAHFH010000002.1"/>
</dbReference>
<organism evidence="3 4">
    <name type="scientific">Pontiella sulfatireligans</name>
    <dbReference type="NCBI Taxonomy" id="2750658"/>
    <lineage>
        <taxon>Bacteria</taxon>
        <taxon>Pseudomonadati</taxon>
        <taxon>Kiritimatiellota</taxon>
        <taxon>Kiritimatiellia</taxon>
        <taxon>Kiritimatiellales</taxon>
        <taxon>Pontiellaceae</taxon>
        <taxon>Pontiella</taxon>
    </lineage>
</organism>
<keyword evidence="1" id="KW-0732">Signal</keyword>
<feature type="signal peptide" evidence="1">
    <location>
        <begin position="1"/>
        <end position="27"/>
    </location>
</feature>
<reference evidence="3 4" key="1">
    <citation type="submission" date="2019-04" db="EMBL/GenBank/DDBJ databases">
        <authorList>
            <person name="Van Vliet M D."/>
        </authorList>
    </citation>
    <scope>NUCLEOTIDE SEQUENCE [LARGE SCALE GENOMIC DNA]</scope>
    <source>
        <strain evidence="3 4">F21</strain>
    </source>
</reference>